<protein>
    <submittedName>
        <fullName evidence="1">Uncharacterized protein</fullName>
    </submittedName>
</protein>
<accession>A0A4R8Q9R6</accession>
<evidence type="ECO:0000313" key="2">
    <source>
        <dbReference type="Proteomes" id="UP000295083"/>
    </source>
</evidence>
<gene>
    <name evidence="1" type="ORF">C8035_v008896</name>
</gene>
<dbReference type="EMBL" id="QAPG01000042">
    <property type="protein sequence ID" value="TDZ35342.1"/>
    <property type="molecule type" value="Genomic_DNA"/>
</dbReference>
<organism evidence="1 2">
    <name type="scientific">Colletotrichum spinosum</name>
    <dbReference type="NCBI Taxonomy" id="1347390"/>
    <lineage>
        <taxon>Eukaryota</taxon>
        <taxon>Fungi</taxon>
        <taxon>Dikarya</taxon>
        <taxon>Ascomycota</taxon>
        <taxon>Pezizomycotina</taxon>
        <taxon>Sordariomycetes</taxon>
        <taxon>Hypocreomycetidae</taxon>
        <taxon>Glomerellales</taxon>
        <taxon>Glomerellaceae</taxon>
        <taxon>Colletotrichum</taxon>
        <taxon>Colletotrichum orbiculare species complex</taxon>
    </lineage>
</organism>
<reference evidence="1 2" key="1">
    <citation type="submission" date="2018-11" db="EMBL/GenBank/DDBJ databases">
        <title>Genome sequence and assembly of Colletotrichum spinosum.</title>
        <authorList>
            <person name="Gan P."/>
            <person name="Shirasu K."/>
        </authorList>
    </citation>
    <scope>NUCLEOTIDE SEQUENCE [LARGE SCALE GENOMIC DNA]</scope>
    <source>
        <strain evidence="1 2">CBS 515.97</strain>
    </source>
</reference>
<sequence length="81" mass="9260">MDFCNAQIVRLGSENNHAVMAWRESGLGPHRPPWCPDLCRKRNLGRMIWKQPQFSNVDVAKPIGSRPENVIRIGPLPSRQQ</sequence>
<dbReference type="Proteomes" id="UP000295083">
    <property type="component" value="Unassembled WGS sequence"/>
</dbReference>
<evidence type="ECO:0000313" key="1">
    <source>
        <dbReference type="EMBL" id="TDZ35342.1"/>
    </source>
</evidence>
<dbReference type="AlphaFoldDB" id="A0A4R8Q9R6"/>
<name>A0A4R8Q9R6_9PEZI</name>
<proteinExistence type="predicted"/>
<comment type="caution">
    <text evidence="1">The sequence shown here is derived from an EMBL/GenBank/DDBJ whole genome shotgun (WGS) entry which is preliminary data.</text>
</comment>
<keyword evidence="2" id="KW-1185">Reference proteome</keyword>